<proteinExistence type="predicted"/>
<comment type="caution">
    <text evidence="3">The sequence shown here is derived from an EMBL/GenBank/DDBJ whole genome shotgun (WGS) entry which is preliminary data.</text>
</comment>
<keyword evidence="4" id="KW-1185">Reference proteome</keyword>
<name>A0A7Z0LP55_9GAMM</name>
<dbReference type="EMBL" id="JACCDF010000021">
    <property type="protein sequence ID" value="NYS62494.1"/>
    <property type="molecule type" value="Genomic_DNA"/>
</dbReference>
<feature type="transmembrane region" description="Helical" evidence="1">
    <location>
        <begin position="42"/>
        <end position="62"/>
    </location>
</feature>
<accession>A0A7Z0LP55</accession>
<keyword evidence="1" id="KW-0472">Membrane</keyword>
<gene>
    <name evidence="3" type="ORF">HZS81_17200</name>
</gene>
<protein>
    <submittedName>
        <fullName evidence="3">Uncharacterized protein</fullName>
    </submittedName>
</protein>
<reference evidence="3 4" key="1">
    <citation type="journal article" date="2015" name="Int. J. Syst. Evol. Microbiol.">
        <title>Halomonas salicampi sp. nov., a halotolerant and alkalitolerant bacterium isolated from a saltern soil.</title>
        <authorList>
            <person name="Lee J.C."/>
            <person name="Kim Y.S."/>
            <person name="Yun B.S."/>
            <person name="Whang K.S."/>
        </authorList>
    </citation>
    <scope>NUCLEOTIDE SEQUENCE [LARGE SCALE GENOMIC DNA]</scope>
    <source>
        <strain evidence="3 4">BH103</strain>
    </source>
</reference>
<keyword evidence="2" id="KW-0732">Signal</keyword>
<evidence type="ECO:0000313" key="4">
    <source>
        <dbReference type="Proteomes" id="UP000586119"/>
    </source>
</evidence>
<feature type="chain" id="PRO_5031258232" evidence="2">
    <location>
        <begin position="27"/>
        <end position="85"/>
    </location>
</feature>
<evidence type="ECO:0000256" key="2">
    <source>
        <dbReference type="SAM" id="SignalP"/>
    </source>
</evidence>
<keyword evidence="1" id="KW-0812">Transmembrane</keyword>
<sequence length="85" mass="9287">MKQMKQALSRPLLVLITLALSSAVSAHSGHAPTEVHSHIGSPAMWLMLGVGVLSLTAAALIARRLWRRRQEEVKHARQQADKSNA</sequence>
<dbReference type="RefSeq" id="WP_179931748.1">
    <property type="nucleotide sequence ID" value="NZ_JACCDF010000021.1"/>
</dbReference>
<evidence type="ECO:0000256" key="1">
    <source>
        <dbReference type="SAM" id="Phobius"/>
    </source>
</evidence>
<dbReference type="AlphaFoldDB" id="A0A7Z0LP55"/>
<feature type="signal peptide" evidence="2">
    <location>
        <begin position="1"/>
        <end position="26"/>
    </location>
</feature>
<evidence type="ECO:0000313" key="3">
    <source>
        <dbReference type="EMBL" id="NYS62494.1"/>
    </source>
</evidence>
<organism evidence="3 4">
    <name type="scientific">Vreelandella salicampi</name>
    <dbReference type="NCBI Taxonomy" id="1449798"/>
    <lineage>
        <taxon>Bacteria</taxon>
        <taxon>Pseudomonadati</taxon>
        <taxon>Pseudomonadota</taxon>
        <taxon>Gammaproteobacteria</taxon>
        <taxon>Oceanospirillales</taxon>
        <taxon>Halomonadaceae</taxon>
        <taxon>Vreelandella</taxon>
    </lineage>
</organism>
<keyword evidence="1" id="KW-1133">Transmembrane helix</keyword>
<dbReference type="Proteomes" id="UP000586119">
    <property type="component" value="Unassembled WGS sequence"/>
</dbReference>